<evidence type="ECO:0000313" key="2">
    <source>
        <dbReference type="EMBL" id="KFM27682.1"/>
    </source>
</evidence>
<proteinExistence type="predicted"/>
<name>A0A087SPM8_AUXPR</name>
<keyword evidence="3" id="KW-1185">Reference proteome</keyword>
<sequence length="270" mass="28790">MRCEERGVEHRGEQALHRALVVLVLVVACRLLLGRLGLELGLRGRRLRGVLGRPGRITHCRRLRRVVAHHHVAEVVVGVHGPHLQGHAADGADVGQRRGVHKVGGVGDVARLPGALVRRVGHLRPGPLALVGRVGLGGTLPLATADGAGRVGDERRLPVAILLCVPVLGLVRGRVLDLGRLGVQPALRLHRVLVGDLQRRVLVPVLGLDRVGVGDAAVGVVEHRVVRGTGLPLCLEGRGPVQHVLDAGCDWVFERAEGCHMPRQLSPSVE</sequence>
<accession>A0A087SPM8</accession>
<dbReference type="PROSITE" id="PS51257">
    <property type="entry name" value="PROKAR_LIPOPROTEIN"/>
    <property type="match status" value="1"/>
</dbReference>
<dbReference type="AlphaFoldDB" id="A0A087SPM8"/>
<reference evidence="2 3" key="1">
    <citation type="journal article" date="2014" name="BMC Genomics">
        <title>Oil accumulation mechanisms of the oleaginous microalga Chlorella protothecoides revealed through its genome, transcriptomes, and proteomes.</title>
        <authorList>
            <person name="Gao C."/>
            <person name="Wang Y."/>
            <person name="Shen Y."/>
            <person name="Yan D."/>
            <person name="He X."/>
            <person name="Dai J."/>
            <person name="Wu Q."/>
        </authorList>
    </citation>
    <scope>NUCLEOTIDE SEQUENCE [LARGE SCALE GENOMIC DNA]</scope>
    <source>
        <strain evidence="2 3">0710</strain>
    </source>
</reference>
<dbReference type="RefSeq" id="XP_011400669.1">
    <property type="nucleotide sequence ID" value="XM_011402367.1"/>
</dbReference>
<dbReference type="KEGG" id="apro:F751_5646"/>
<dbReference type="EMBL" id="KL662154">
    <property type="protein sequence ID" value="KFM27682.1"/>
    <property type="molecule type" value="Genomic_DNA"/>
</dbReference>
<protein>
    <submittedName>
        <fullName evidence="2">Uncharacterized protein</fullName>
    </submittedName>
</protein>
<evidence type="ECO:0000256" key="1">
    <source>
        <dbReference type="SAM" id="Phobius"/>
    </source>
</evidence>
<gene>
    <name evidence="2" type="ORF">F751_5646</name>
</gene>
<dbReference type="Proteomes" id="UP000028924">
    <property type="component" value="Unassembled WGS sequence"/>
</dbReference>
<keyword evidence="1" id="KW-0812">Transmembrane</keyword>
<keyword evidence="1" id="KW-0472">Membrane</keyword>
<keyword evidence="1" id="KW-1133">Transmembrane helix</keyword>
<feature type="transmembrane region" description="Helical" evidence="1">
    <location>
        <begin position="15"/>
        <end position="38"/>
    </location>
</feature>
<dbReference type="GeneID" id="23617037"/>
<evidence type="ECO:0000313" key="3">
    <source>
        <dbReference type="Proteomes" id="UP000028924"/>
    </source>
</evidence>
<organism evidence="2 3">
    <name type="scientific">Auxenochlorella protothecoides</name>
    <name type="common">Green microalga</name>
    <name type="synonym">Chlorella protothecoides</name>
    <dbReference type="NCBI Taxonomy" id="3075"/>
    <lineage>
        <taxon>Eukaryota</taxon>
        <taxon>Viridiplantae</taxon>
        <taxon>Chlorophyta</taxon>
        <taxon>core chlorophytes</taxon>
        <taxon>Trebouxiophyceae</taxon>
        <taxon>Chlorellales</taxon>
        <taxon>Chlorellaceae</taxon>
        <taxon>Auxenochlorella</taxon>
    </lineage>
</organism>